<dbReference type="AlphaFoldDB" id="A0A9P5RA17"/>
<feature type="region of interest" description="Disordered" evidence="1">
    <location>
        <begin position="28"/>
        <end position="66"/>
    </location>
</feature>
<gene>
    <name evidence="3" type="ORF">BG015_005017</name>
</gene>
<proteinExistence type="predicted"/>
<evidence type="ECO:0000256" key="1">
    <source>
        <dbReference type="SAM" id="MobiDB-lite"/>
    </source>
</evidence>
<organism evidence="3 4">
    <name type="scientific">Linnemannia schmuckeri</name>
    <dbReference type="NCBI Taxonomy" id="64567"/>
    <lineage>
        <taxon>Eukaryota</taxon>
        <taxon>Fungi</taxon>
        <taxon>Fungi incertae sedis</taxon>
        <taxon>Mucoromycota</taxon>
        <taxon>Mortierellomycotina</taxon>
        <taxon>Mortierellomycetes</taxon>
        <taxon>Mortierellales</taxon>
        <taxon>Mortierellaceae</taxon>
        <taxon>Linnemannia</taxon>
    </lineage>
</organism>
<name>A0A9P5RA17_9FUNG</name>
<comment type="caution">
    <text evidence="3">The sequence shown here is derived from an EMBL/GenBank/DDBJ whole genome shotgun (WGS) entry which is preliminary data.</text>
</comment>
<feature type="non-terminal residue" evidence="3">
    <location>
        <position position="598"/>
    </location>
</feature>
<reference evidence="3" key="1">
    <citation type="journal article" date="2020" name="Fungal Divers.">
        <title>Resolving the Mortierellaceae phylogeny through synthesis of multi-gene phylogenetics and phylogenomics.</title>
        <authorList>
            <person name="Vandepol N."/>
            <person name="Liber J."/>
            <person name="Desiro A."/>
            <person name="Na H."/>
            <person name="Kennedy M."/>
            <person name="Barry K."/>
            <person name="Grigoriev I.V."/>
            <person name="Miller A.N."/>
            <person name="O'Donnell K."/>
            <person name="Stajich J.E."/>
            <person name="Bonito G."/>
        </authorList>
    </citation>
    <scope>NUCLEOTIDE SEQUENCE</scope>
    <source>
        <strain evidence="3">NRRL 6426</strain>
    </source>
</reference>
<feature type="domain" description="Arm-like repeat" evidence="2">
    <location>
        <begin position="146"/>
        <end position="512"/>
    </location>
</feature>
<dbReference type="InterPro" id="IPR016024">
    <property type="entry name" value="ARM-type_fold"/>
</dbReference>
<keyword evidence="4" id="KW-1185">Reference proteome</keyword>
<feature type="compositionally biased region" description="Polar residues" evidence="1">
    <location>
        <begin position="33"/>
        <end position="57"/>
    </location>
</feature>
<dbReference type="InterPro" id="IPR056251">
    <property type="entry name" value="Arm_rpt_dom"/>
</dbReference>
<evidence type="ECO:0000259" key="2">
    <source>
        <dbReference type="Pfam" id="PF23948"/>
    </source>
</evidence>
<evidence type="ECO:0000313" key="4">
    <source>
        <dbReference type="Proteomes" id="UP000748756"/>
    </source>
</evidence>
<dbReference type="OrthoDB" id="2435592at2759"/>
<protein>
    <recommendedName>
        <fullName evidence="2">Arm-like repeat domain-containing protein</fullName>
    </recommendedName>
</protein>
<dbReference type="SUPFAM" id="SSF48371">
    <property type="entry name" value="ARM repeat"/>
    <property type="match status" value="1"/>
</dbReference>
<sequence length="598" mass="67278">MTNEQLEHASAMQRGGIRGFFGMKPKAEVKTKGANSSSNVPLASHQTTNPSFTNPPASISLKEDKPLPPLPSPEVITIIFLENVAKPVIKTKLPYRLERIERTEQLLYCSILLHRDSLSVIATDQELQQEEILDKIELDWLAEMRGNPMEQDRMRWLLFKMVEMFVTDATKDSTEIAEIVALAPVLDKEYYRKLLSSIIADFDQAVILDVDLLQGLIQLVQSASPDFLDADDLIKILRIIRTRLQDTHQQSTEHSYHLTLAVSRILDVMTEHKVQDLDRIEEHEPLAQVLSGLMGSSDPYLLYQACYAFQALQYVPDDETPLQVVLRHSTSVANGLVQIMAVFRLDPGSILEGVDNLCESLGGTFEAASTVYDGVCSLMESGQGVFDSLKEGYASGKKRPWYSAIRAAYALAQAGQLKDLKKLIYRAPCRRDPLFQWGVCQLLGEMASDAIWSVAIRQQSVDLLGDLYRNDTEWGQDESVKSWMLNIFNQLGAIADQTVSASASLLLKDLKQDHDTISMLPCPLRSRLSIPKSSPTLAKAQKIPYIEYELYKLRLQRLGEAEQSIYIPPMAKANLQARDDDLFPLMDKVNEFLKSERQ</sequence>
<accession>A0A9P5RA17</accession>
<dbReference type="EMBL" id="JAAAUQ010002329">
    <property type="protein sequence ID" value="KAF9124807.1"/>
    <property type="molecule type" value="Genomic_DNA"/>
</dbReference>
<evidence type="ECO:0000313" key="3">
    <source>
        <dbReference type="EMBL" id="KAF9124807.1"/>
    </source>
</evidence>
<dbReference type="Proteomes" id="UP000748756">
    <property type="component" value="Unassembled WGS sequence"/>
</dbReference>
<dbReference type="Pfam" id="PF23948">
    <property type="entry name" value="ARM_5"/>
    <property type="match status" value="1"/>
</dbReference>